<comment type="caution">
    <text evidence="2">The sequence shown here is derived from an EMBL/GenBank/DDBJ whole genome shotgun (WGS) entry which is preliminary data.</text>
</comment>
<dbReference type="Pfam" id="PF14559">
    <property type="entry name" value="TPR_19"/>
    <property type="match status" value="1"/>
</dbReference>
<dbReference type="InterPro" id="IPR039563">
    <property type="entry name" value="Peptidase_C39_single_dom"/>
</dbReference>
<feature type="domain" description="Peptidase C39-like" evidence="1">
    <location>
        <begin position="58"/>
        <end position="168"/>
    </location>
</feature>
<dbReference type="Gene3D" id="3.90.70.10">
    <property type="entry name" value="Cysteine proteinases"/>
    <property type="match status" value="1"/>
</dbReference>
<dbReference type="Pfam" id="PF13529">
    <property type="entry name" value="Peptidase_C39_2"/>
    <property type="match status" value="1"/>
</dbReference>
<protein>
    <submittedName>
        <fullName evidence="2">PA2778 family cysteine peptidase</fullName>
    </submittedName>
</protein>
<proteinExistence type="predicted"/>
<accession>A0A923S4D6</accession>
<gene>
    <name evidence="2" type="ORF">H8R02_23190</name>
</gene>
<organism evidence="2 3">
    <name type="scientific">Ramlibacter albus</name>
    <dbReference type="NCBI Taxonomy" id="2079448"/>
    <lineage>
        <taxon>Bacteria</taxon>
        <taxon>Pseudomonadati</taxon>
        <taxon>Pseudomonadota</taxon>
        <taxon>Betaproteobacteria</taxon>
        <taxon>Burkholderiales</taxon>
        <taxon>Comamonadaceae</taxon>
        <taxon>Ramlibacter</taxon>
    </lineage>
</organism>
<dbReference type="CDD" id="cd02549">
    <property type="entry name" value="Peptidase_C39A"/>
    <property type="match status" value="1"/>
</dbReference>
<evidence type="ECO:0000259" key="1">
    <source>
        <dbReference type="Pfam" id="PF13529"/>
    </source>
</evidence>
<evidence type="ECO:0000313" key="2">
    <source>
        <dbReference type="EMBL" id="MBC5767390.1"/>
    </source>
</evidence>
<dbReference type="Gene3D" id="1.25.40.10">
    <property type="entry name" value="Tetratricopeptide repeat domain"/>
    <property type="match status" value="1"/>
</dbReference>
<keyword evidence="3" id="KW-1185">Reference proteome</keyword>
<dbReference type="AlphaFoldDB" id="A0A923S4D6"/>
<dbReference type="InterPro" id="IPR011990">
    <property type="entry name" value="TPR-like_helical_dom_sf"/>
</dbReference>
<evidence type="ECO:0000313" key="3">
    <source>
        <dbReference type="Proteomes" id="UP000596827"/>
    </source>
</evidence>
<dbReference type="NCBIfam" id="NF033920">
    <property type="entry name" value="C39_PA2778_fam"/>
    <property type="match status" value="1"/>
</dbReference>
<dbReference type="SUPFAM" id="SSF48452">
    <property type="entry name" value="TPR-like"/>
    <property type="match status" value="1"/>
</dbReference>
<dbReference type="PROSITE" id="PS51257">
    <property type="entry name" value="PROKAR_LIPOPROTEIN"/>
    <property type="match status" value="1"/>
</dbReference>
<dbReference type="InterPro" id="IPR039564">
    <property type="entry name" value="Peptidase_C39-like"/>
</dbReference>
<reference evidence="2" key="1">
    <citation type="submission" date="2020-08" db="EMBL/GenBank/DDBJ databases">
        <title>Ramlibacter sp. GTP1 16S ribosomal RNA gene genome sequencing and assembly.</title>
        <authorList>
            <person name="Kang M."/>
        </authorList>
    </citation>
    <scope>NUCLEOTIDE SEQUENCE</scope>
    <source>
        <strain evidence="2">GTP1</strain>
    </source>
</reference>
<sequence length="332" mass="36345">MTHVTRSPSWRRVLRTAGTLLAAAVLGGCAALNPLVPQTVQLRTEWPQGVPQQVELAQVPFHAQDDYQCGPASLAMALQWAGVQPSLPQLIEQVWLPSRKGSLQLEMLATPRRYGRVSYRLSPSYADLLREVAAGNPVIVLQDVGTMFTQWHYAVVNGFDYASGTVYLRSGTDPRQEMPFSYFERTWMKGGYWAMVVMPPDKVAATATPERWLEAVIAMSRVGDAAGATRAYDAMLARWPDNLAASIGLANQLHGAGKLEDAAVVLRRALARDPRSVILRNNLAQTLSDLGQHFEALKVLEPVSTDATAPFAAEIKATRQLILGRLQARASS</sequence>
<dbReference type="RefSeq" id="WP_187083876.1">
    <property type="nucleotide sequence ID" value="NZ_JACORU010000010.1"/>
</dbReference>
<name>A0A923S4D6_9BURK</name>
<dbReference type="EMBL" id="JACORU010000010">
    <property type="protein sequence ID" value="MBC5767390.1"/>
    <property type="molecule type" value="Genomic_DNA"/>
</dbReference>
<dbReference type="Proteomes" id="UP000596827">
    <property type="component" value="Unassembled WGS sequence"/>
</dbReference>